<sequence>MKTQFALTATFLLVFDIVKCTETENIINENSMDTKSIVHKKPTTYIDLLIEDLQDQEWDESEKPCYDQILTVLINVRNSTLWATWIWDSIQFPTGQFYGARYHLGNFDQCLRREWSNDNLIFTQYCLVDITLADTKVDKKITDLNPYDRAERYFHIKTDYNLKFNILSWGVCTPKACQARSVERFVRTLLRISHLGTINPNPKIMVGNCQVTQIPSANSTGLYLLMLGAVLLTVIACAFTYFTSKHLASKSNSIVMKIVSAFDLNSNAADFISVGKDEIKVIHGIRFLTACIVVFLHVIIMNITFRAGNCLDINDSFKQYLGFLSHGSVVVDTYFMMSGLLLMKTIKPETGRTISPFNMLLHRYFRLIWIFIITVLITITASPYLYHGPLWFKFAKVEQDACKKNWWVGFLMLGNYIDTSNICNLVTWYVPADFHLAAVSTIMYWLYQKNRRGGQYFFGLVIIVSLILPGLNTYLNQLSAITVFDFKTVEDIRKYILGSPMYVQSHLRAAPYFIGLIAGYILSVYKPTSYRNVLSLKYSILSFITIITLSATILFMGSAYQFREYNVIESTFFAALIRPIWAGLMAAFILLCVYGTLPHITDFLSWSAFVPLSKLSYGIYMCHFVFAMKITLGLRSPAWYDSLKILQDSIGIVVITGLLNLYIALFIESPLNNLVALALKTKPPKPKQINTNISDTVTLKSDSLKESGINKVATVEGSGFVSMKNEFVKDNAALHFRGLKYIGFNAEVYEGSNKNRVKSQNCTIKEEVCRKDL</sequence>
<dbReference type="Pfam" id="PF01757">
    <property type="entry name" value="Acyl_transf_3"/>
    <property type="match status" value="1"/>
</dbReference>
<dbReference type="GO" id="GO:0016747">
    <property type="term" value="F:acyltransferase activity, transferring groups other than amino-acyl groups"/>
    <property type="evidence" value="ECO:0007669"/>
    <property type="project" value="InterPro"/>
</dbReference>
<feature type="chain" id="PRO_5043628778" description="Nose resistant-to-fluoxetine protein N-terminal domain-containing protein" evidence="2">
    <location>
        <begin position="21"/>
        <end position="773"/>
    </location>
</feature>
<keyword evidence="1" id="KW-1133">Transmembrane helix</keyword>
<feature type="transmembrane region" description="Helical" evidence="1">
    <location>
        <begin position="646"/>
        <end position="667"/>
    </location>
</feature>
<feature type="signal peptide" evidence="2">
    <location>
        <begin position="1"/>
        <end position="20"/>
    </location>
</feature>
<feature type="transmembrane region" description="Helical" evidence="1">
    <location>
        <begin position="615"/>
        <end position="634"/>
    </location>
</feature>
<dbReference type="InterPro" id="IPR006621">
    <property type="entry name" value="Nose-resist-to-fluoxetine_N"/>
</dbReference>
<feature type="transmembrane region" description="Helical" evidence="1">
    <location>
        <begin position="572"/>
        <end position="594"/>
    </location>
</feature>
<dbReference type="InterPro" id="IPR052728">
    <property type="entry name" value="O2_lipid_transport_reg"/>
</dbReference>
<dbReference type="Pfam" id="PF20146">
    <property type="entry name" value="NRF"/>
    <property type="match status" value="1"/>
</dbReference>
<gene>
    <name evidence="5" type="ORF">PARMNEM_LOCUS9983</name>
</gene>
<feature type="transmembrane region" description="Helical" evidence="1">
    <location>
        <begin position="323"/>
        <end position="343"/>
    </location>
</feature>
<feature type="transmembrane region" description="Helical" evidence="1">
    <location>
        <begin position="456"/>
        <end position="475"/>
    </location>
</feature>
<keyword evidence="6" id="KW-1185">Reference proteome</keyword>
<dbReference type="InterPro" id="IPR002656">
    <property type="entry name" value="Acyl_transf_3_dom"/>
</dbReference>
<protein>
    <recommendedName>
        <fullName evidence="7">Nose resistant-to-fluoxetine protein N-terminal domain-containing protein</fullName>
    </recommendedName>
</protein>
<feature type="transmembrane region" description="Helical" evidence="1">
    <location>
        <begin position="364"/>
        <end position="386"/>
    </location>
</feature>
<feature type="transmembrane region" description="Helical" evidence="1">
    <location>
        <begin position="538"/>
        <end position="560"/>
    </location>
</feature>
<dbReference type="PANTHER" id="PTHR11161">
    <property type="entry name" value="O-ACYLTRANSFERASE"/>
    <property type="match status" value="1"/>
</dbReference>
<proteinExistence type="predicted"/>
<comment type="caution">
    <text evidence="5">The sequence shown here is derived from an EMBL/GenBank/DDBJ whole genome shotgun (WGS) entry which is preliminary data.</text>
</comment>
<evidence type="ECO:0000256" key="2">
    <source>
        <dbReference type="SAM" id="SignalP"/>
    </source>
</evidence>
<keyword evidence="1" id="KW-0472">Membrane</keyword>
<feature type="domain" description="Acyltransferase 3" evidence="3">
    <location>
        <begin position="282"/>
        <end position="667"/>
    </location>
</feature>
<feature type="transmembrane region" description="Helical" evidence="1">
    <location>
        <begin position="222"/>
        <end position="242"/>
    </location>
</feature>
<name>A0AAV1L642_9NEOP</name>
<reference evidence="5 6" key="1">
    <citation type="submission" date="2023-11" db="EMBL/GenBank/DDBJ databases">
        <authorList>
            <person name="Hedman E."/>
            <person name="Englund M."/>
            <person name="Stromberg M."/>
            <person name="Nyberg Akerstrom W."/>
            <person name="Nylinder S."/>
            <person name="Jareborg N."/>
            <person name="Kallberg Y."/>
            <person name="Kronander E."/>
        </authorList>
    </citation>
    <scope>NUCLEOTIDE SEQUENCE [LARGE SCALE GENOMIC DNA]</scope>
</reference>
<evidence type="ECO:0000313" key="6">
    <source>
        <dbReference type="Proteomes" id="UP001314205"/>
    </source>
</evidence>
<dbReference type="EMBL" id="CAVLGL010000084">
    <property type="protein sequence ID" value="CAK1589492.1"/>
    <property type="molecule type" value="Genomic_DNA"/>
</dbReference>
<feature type="domain" description="Nose resistant-to-fluoxetine protein N-terminal" evidence="4">
    <location>
        <begin position="65"/>
        <end position="185"/>
    </location>
</feature>
<evidence type="ECO:0000259" key="3">
    <source>
        <dbReference type="Pfam" id="PF01757"/>
    </source>
</evidence>
<organism evidence="5 6">
    <name type="scientific">Parnassius mnemosyne</name>
    <name type="common">clouded apollo</name>
    <dbReference type="NCBI Taxonomy" id="213953"/>
    <lineage>
        <taxon>Eukaryota</taxon>
        <taxon>Metazoa</taxon>
        <taxon>Ecdysozoa</taxon>
        <taxon>Arthropoda</taxon>
        <taxon>Hexapoda</taxon>
        <taxon>Insecta</taxon>
        <taxon>Pterygota</taxon>
        <taxon>Neoptera</taxon>
        <taxon>Endopterygota</taxon>
        <taxon>Lepidoptera</taxon>
        <taxon>Glossata</taxon>
        <taxon>Ditrysia</taxon>
        <taxon>Papilionoidea</taxon>
        <taxon>Papilionidae</taxon>
        <taxon>Parnassiinae</taxon>
        <taxon>Parnassini</taxon>
        <taxon>Parnassius</taxon>
        <taxon>Driopa</taxon>
    </lineage>
</organism>
<feature type="transmembrane region" description="Helical" evidence="1">
    <location>
        <begin position="509"/>
        <end position="526"/>
    </location>
</feature>
<feature type="transmembrane region" description="Helical" evidence="1">
    <location>
        <begin position="428"/>
        <end position="447"/>
    </location>
</feature>
<evidence type="ECO:0000256" key="1">
    <source>
        <dbReference type="SAM" id="Phobius"/>
    </source>
</evidence>
<evidence type="ECO:0000259" key="4">
    <source>
        <dbReference type="Pfam" id="PF20146"/>
    </source>
</evidence>
<accession>A0AAV1L642</accession>
<evidence type="ECO:0008006" key="7">
    <source>
        <dbReference type="Google" id="ProtNLM"/>
    </source>
</evidence>
<feature type="transmembrane region" description="Helical" evidence="1">
    <location>
        <begin position="285"/>
        <end position="303"/>
    </location>
</feature>
<dbReference type="PANTHER" id="PTHR11161:SF0">
    <property type="entry name" value="O-ACYLTRANSFERASE LIKE PROTEIN"/>
    <property type="match status" value="1"/>
</dbReference>
<keyword evidence="2" id="KW-0732">Signal</keyword>
<evidence type="ECO:0000313" key="5">
    <source>
        <dbReference type="EMBL" id="CAK1589492.1"/>
    </source>
</evidence>
<keyword evidence="1" id="KW-0812">Transmembrane</keyword>
<dbReference type="AlphaFoldDB" id="A0AAV1L642"/>
<dbReference type="Proteomes" id="UP001314205">
    <property type="component" value="Unassembled WGS sequence"/>
</dbReference>